<dbReference type="Proteomes" id="UP000052268">
    <property type="component" value="Unassembled WGS sequence"/>
</dbReference>
<reference evidence="1 2" key="1">
    <citation type="journal article" date="2015" name="G3 (Bethesda)">
        <title>Insights into Ongoing Evolution of the Hexachlorocyclohexane Catabolic Pathway from Comparative Genomics of Ten Sphingomonadaceae Strains.</title>
        <authorList>
            <person name="Pearce S.L."/>
            <person name="Oakeshott J.G."/>
            <person name="Pandey G."/>
        </authorList>
    </citation>
    <scope>NUCLEOTIDE SEQUENCE [LARGE SCALE GENOMIC DNA]</scope>
    <source>
        <strain evidence="1 2">LL02</strain>
    </source>
</reference>
<gene>
    <name evidence="1" type="ORF">V474_14515</name>
</gene>
<protein>
    <submittedName>
        <fullName evidence="1">Uncharacterized protein</fullName>
    </submittedName>
</protein>
<comment type="caution">
    <text evidence="1">The sequence shown here is derived from an EMBL/GenBank/DDBJ whole genome shotgun (WGS) entry which is preliminary data.</text>
</comment>
<evidence type="ECO:0000313" key="2">
    <source>
        <dbReference type="Proteomes" id="UP000052268"/>
    </source>
</evidence>
<keyword evidence="2" id="KW-1185">Reference proteome</keyword>
<accession>A0A0J7XZK2</accession>
<dbReference type="EMBL" id="JACU01000004">
    <property type="protein sequence ID" value="KMS56638.1"/>
    <property type="molecule type" value="Genomic_DNA"/>
</dbReference>
<proteinExistence type="predicted"/>
<sequence>MQGKSMPILYAYSHRENFPRPFSLRGGMYVSFPVMTNCDTSFRSVLESFHD</sequence>
<organism evidence="1 2">
    <name type="scientific">Novosphingobium barchaimii LL02</name>
    <dbReference type="NCBI Taxonomy" id="1114963"/>
    <lineage>
        <taxon>Bacteria</taxon>
        <taxon>Pseudomonadati</taxon>
        <taxon>Pseudomonadota</taxon>
        <taxon>Alphaproteobacteria</taxon>
        <taxon>Sphingomonadales</taxon>
        <taxon>Sphingomonadaceae</taxon>
        <taxon>Novosphingobium</taxon>
    </lineage>
</organism>
<name>A0A0J7XZK2_9SPHN</name>
<dbReference type="AlphaFoldDB" id="A0A0J7XZK2"/>
<evidence type="ECO:0000313" key="1">
    <source>
        <dbReference type="EMBL" id="KMS56638.1"/>
    </source>
</evidence>